<proteinExistence type="inferred from homology"/>
<protein>
    <submittedName>
        <fullName evidence="8">Serine decarboxylase</fullName>
    </submittedName>
</protein>
<dbReference type="InterPro" id="IPR002129">
    <property type="entry name" value="PyrdxlP-dep_de-COase"/>
</dbReference>
<name>A0AAE1W914_9LAMI</name>
<dbReference type="InterPro" id="IPR015421">
    <property type="entry name" value="PyrdxlP-dep_Trfase_major"/>
</dbReference>
<reference evidence="8" key="2">
    <citation type="journal article" date="2024" name="Plant">
        <title>Genomic evolution and insights into agronomic trait innovations of Sesamum species.</title>
        <authorList>
            <person name="Miao H."/>
            <person name="Wang L."/>
            <person name="Qu L."/>
            <person name="Liu H."/>
            <person name="Sun Y."/>
            <person name="Le M."/>
            <person name="Wang Q."/>
            <person name="Wei S."/>
            <person name="Zheng Y."/>
            <person name="Lin W."/>
            <person name="Duan Y."/>
            <person name="Cao H."/>
            <person name="Xiong S."/>
            <person name="Wang X."/>
            <person name="Wei L."/>
            <person name="Li C."/>
            <person name="Ma Q."/>
            <person name="Ju M."/>
            <person name="Zhao R."/>
            <person name="Li G."/>
            <person name="Mu C."/>
            <person name="Tian Q."/>
            <person name="Mei H."/>
            <person name="Zhang T."/>
            <person name="Gao T."/>
            <person name="Zhang H."/>
        </authorList>
    </citation>
    <scope>NUCLEOTIDE SEQUENCE</scope>
    <source>
        <strain evidence="8">K16</strain>
    </source>
</reference>
<keyword evidence="3" id="KW-0210">Decarboxylase</keyword>
<keyword evidence="9" id="KW-1185">Reference proteome</keyword>
<gene>
    <name evidence="8" type="ORF">Sango_2234800</name>
</gene>
<evidence type="ECO:0000256" key="1">
    <source>
        <dbReference type="ARBA" id="ARBA00001933"/>
    </source>
</evidence>
<dbReference type="InterPro" id="IPR015424">
    <property type="entry name" value="PyrdxlP-dep_Trfase"/>
</dbReference>
<keyword evidence="4 6" id="KW-0663">Pyridoxal phosphate</keyword>
<dbReference type="GO" id="GO:0016831">
    <property type="term" value="F:carboxy-lyase activity"/>
    <property type="evidence" value="ECO:0007669"/>
    <property type="project" value="UniProtKB-KW"/>
</dbReference>
<dbReference type="Pfam" id="PF00282">
    <property type="entry name" value="Pyridoxal_deC"/>
    <property type="match status" value="1"/>
</dbReference>
<dbReference type="PANTHER" id="PTHR46101">
    <property type="match status" value="1"/>
</dbReference>
<dbReference type="PROSITE" id="PS00392">
    <property type="entry name" value="DDC_GAD_HDC_YDC"/>
    <property type="match status" value="1"/>
</dbReference>
<evidence type="ECO:0000256" key="7">
    <source>
        <dbReference type="RuleBase" id="RU000382"/>
    </source>
</evidence>
<comment type="similarity">
    <text evidence="2 7">Belongs to the group II decarboxylase family.</text>
</comment>
<evidence type="ECO:0000313" key="9">
    <source>
        <dbReference type="Proteomes" id="UP001289374"/>
    </source>
</evidence>
<evidence type="ECO:0000313" key="8">
    <source>
        <dbReference type="EMBL" id="KAK4388978.1"/>
    </source>
</evidence>
<evidence type="ECO:0000256" key="5">
    <source>
        <dbReference type="ARBA" id="ARBA00023239"/>
    </source>
</evidence>
<comment type="caution">
    <text evidence="8">The sequence shown here is derived from an EMBL/GenBank/DDBJ whole genome shotgun (WGS) entry which is preliminary data.</text>
</comment>
<dbReference type="EMBL" id="JACGWL010000013">
    <property type="protein sequence ID" value="KAK4388978.1"/>
    <property type="molecule type" value="Genomic_DNA"/>
</dbReference>
<comment type="cofactor">
    <cofactor evidence="1 6 7">
        <name>pyridoxal 5'-phosphate</name>
        <dbReference type="ChEBI" id="CHEBI:597326"/>
    </cofactor>
</comment>
<dbReference type="SUPFAM" id="SSF53383">
    <property type="entry name" value="PLP-dependent transferases"/>
    <property type="match status" value="1"/>
</dbReference>
<dbReference type="PANTHER" id="PTHR46101:SF9">
    <property type="entry name" value="HISTIDINE DECARBOXYLASE"/>
    <property type="match status" value="1"/>
</dbReference>
<dbReference type="NCBIfam" id="NF002748">
    <property type="entry name" value="PRK02769.1"/>
    <property type="match status" value="1"/>
</dbReference>
<dbReference type="Gene3D" id="3.90.1150.10">
    <property type="entry name" value="Aspartate Aminotransferase, domain 1"/>
    <property type="match status" value="1"/>
</dbReference>
<dbReference type="AlphaFoldDB" id="A0AAE1W914"/>
<dbReference type="InterPro" id="IPR015422">
    <property type="entry name" value="PyrdxlP-dep_Trfase_small"/>
</dbReference>
<organism evidence="8 9">
    <name type="scientific">Sesamum angolense</name>
    <dbReference type="NCBI Taxonomy" id="2727404"/>
    <lineage>
        <taxon>Eukaryota</taxon>
        <taxon>Viridiplantae</taxon>
        <taxon>Streptophyta</taxon>
        <taxon>Embryophyta</taxon>
        <taxon>Tracheophyta</taxon>
        <taxon>Spermatophyta</taxon>
        <taxon>Magnoliopsida</taxon>
        <taxon>eudicotyledons</taxon>
        <taxon>Gunneridae</taxon>
        <taxon>Pentapetalae</taxon>
        <taxon>asterids</taxon>
        <taxon>lamiids</taxon>
        <taxon>Lamiales</taxon>
        <taxon>Pedaliaceae</taxon>
        <taxon>Sesamum</taxon>
    </lineage>
</organism>
<dbReference type="Proteomes" id="UP001289374">
    <property type="component" value="Unassembled WGS sequence"/>
</dbReference>
<sequence length="512" mass="58091">MNKADGYTSGVVLNNMAAFFPVNKFSTNGRGPSDYDNQATMIPDHTDDMGGKSHQLEEDFAVVEPKDDESCAVERLHHLTKIVTEFQDHLRERATNHLGYPGNHNCSHYLALSTLLQFNINNAGDPFKKSDHGLHSKKFEVGVLDWFARLWGIDKDEYWGYITNGGTESNFHGILLGREVLPNGILYTSEESHYSLFKIAKMYRMDSETIATLATGEMDCNDLRDKLLMNKDRPAIINVTIGTTFKGALDDLDLVVHTLTHCGFSDNQFYIHCDAAISGFVVPFLKQVPKFTFKKPIGSVSISGHKFLGCPMPCGVLITRRIYINLISRNIEYIASFDTTIAGSRNGHSPIFMWYVLNLKGRKGLEQDVQRCLRNAQYLRHRLKKAGISSMLNEMSITVVFERPPDDEFVRHWQLQCLRNMAHVVVMPHVTVELLERFLYDLTRKRNTWYGKVQPPCLAEDIGICNCVCPVHAYPTCKGGAKPRRALAADRTWLQLEAIMPIKPKVQTYFVY</sequence>
<feature type="modified residue" description="N6-(pyridoxal phosphate)lysine" evidence="6">
    <location>
        <position position="306"/>
    </location>
</feature>
<dbReference type="Gene3D" id="3.40.640.10">
    <property type="entry name" value="Type I PLP-dependent aspartate aminotransferase-like (Major domain)"/>
    <property type="match status" value="1"/>
</dbReference>
<accession>A0AAE1W914</accession>
<evidence type="ECO:0000256" key="3">
    <source>
        <dbReference type="ARBA" id="ARBA00022793"/>
    </source>
</evidence>
<evidence type="ECO:0000256" key="2">
    <source>
        <dbReference type="ARBA" id="ARBA00009533"/>
    </source>
</evidence>
<dbReference type="GO" id="GO:0030170">
    <property type="term" value="F:pyridoxal phosphate binding"/>
    <property type="evidence" value="ECO:0007669"/>
    <property type="project" value="InterPro"/>
</dbReference>
<dbReference type="InterPro" id="IPR021115">
    <property type="entry name" value="Pyridoxal-P_BS"/>
</dbReference>
<evidence type="ECO:0000256" key="6">
    <source>
        <dbReference type="PIRSR" id="PIRSR602129-50"/>
    </source>
</evidence>
<dbReference type="GO" id="GO:0019752">
    <property type="term" value="P:carboxylic acid metabolic process"/>
    <property type="evidence" value="ECO:0007669"/>
    <property type="project" value="InterPro"/>
</dbReference>
<dbReference type="InterPro" id="IPR051151">
    <property type="entry name" value="Group_II_Decarboxylase"/>
</dbReference>
<keyword evidence="5 7" id="KW-0456">Lyase</keyword>
<reference evidence="8" key="1">
    <citation type="submission" date="2020-06" db="EMBL/GenBank/DDBJ databases">
        <authorList>
            <person name="Li T."/>
            <person name="Hu X."/>
            <person name="Zhang T."/>
            <person name="Song X."/>
            <person name="Zhang H."/>
            <person name="Dai N."/>
            <person name="Sheng W."/>
            <person name="Hou X."/>
            <person name="Wei L."/>
        </authorList>
    </citation>
    <scope>NUCLEOTIDE SEQUENCE</scope>
    <source>
        <strain evidence="8">K16</strain>
        <tissue evidence="8">Leaf</tissue>
    </source>
</reference>
<evidence type="ECO:0000256" key="4">
    <source>
        <dbReference type="ARBA" id="ARBA00022898"/>
    </source>
</evidence>